<dbReference type="AlphaFoldDB" id="A0A6G9YBE1"/>
<dbReference type="KEGG" id="nah:F5544_13480"/>
<gene>
    <name evidence="1" type="ORF">F5544_13480</name>
</gene>
<dbReference type="Gene3D" id="2.30.110.10">
    <property type="entry name" value="Electron Transport, Fmn-binding Protein, Chain A"/>
    <property type="match status" value="1"/>
</dbReference>
<evidence type="ECO:0000313" key="1">
    <source>
        <dbReference type="EMBL" id="QIS10585.1"/>
    </source>
</evidence>
<evidence type="ECO:0000313" key="2">
    <source>
        <dbReference type="Proteomes" id="UP000503540"/>
    </source>
</evidence>
<organism evidence="1 2">
    <name type="scientific">Nocardia arthritidis</name>
    <dbReference type="NCBI Taxonomy" id="228602"/>
    <lineage>
        <taxon>Bacteria</taxon>
        <taxon>Bacillati</taxon>
        <taxon>Actinomycetota</taxon>
        <taxon>Actinomycetes</taxon>
        <taxon>Mycobacteriales</taxon>
        <taxon>Nocardiaceae</taxon>
        <taxon>Nocardia</taxon>
    </lineage>
</organism>
<protein>
    <submittedName>
        <fullName evidence="1">Deazaflavin-dependent nitroreductase</fullName>
    </submittedName>
</protein>
<dbReference type="Proteomes" id="UP000503540">
    <property type="component" value="Chromosome"/>
</dbReference>
<sequence length="152" mass="16604">MASGEKESVTGLPGWLKYLNRVIIFLQRRGIAFFTFHLLTVPGRKSGKMITTPVSPITVGGKQYILSVGATGWVKNARVSGWGVLARGKREQHVKLVEIATEERRSIVREFPVQVPRGVDFFLRTGVVAAPGDPASFEAAADRIAVFRADPA</sequence>
<dbReference type="EMBL" id="CP046172">
    <property type="protein sequence ID" value="QIS10585.1"/>
    <property type="molecule type" value="Genomic_DNA"/>
</dbReference>
<keyword evidence="2" id="KW-1185">Reference proteome</keyword>
<dbReference type="RefSeq" id="WP_167473538.1">
    <property type="nucleotide sequence ID" value="NZ_CP046172.1"/>
</dbReference>
<proteinExistence type="predicted"/>
<accession>A0A6G9YBE1</accession>
<dbReference type="InterPro" id="IPR012349">
    <property type="entry name" value="Split_barrel_FMN-bd"/>
</dbReference>
<reference evidence="1 2" key="1">
    <citation type="journal article" date="2019" name="ACS Chem. Biol.">
        <title>Identification and Mobilization of a Cryptic Antibiotic Biosynthesis Gene Locus from a Human-Pathogenic Nocardia Isolate.</title>
        <authorList>
            <person name="Herisse M."/>
            <person name="Ishida K."/>
            <person name="Porter J.L."/>
            <person name="Howden B."/>
            <person name="Hertweck C."/>
            <person name="Stinear T.P."/>
            <person name="Pidot S.J."/>
        </authorList>
    </citation>
    <scope>NUCLEOTIDE SEQUENCE [LARGE SCALE GENOMIC DNA]</scope>
    <source>
        <strain evidence="1 2">AUSMDU00012717</strain>
    </source>
</reference>
<name>A0A6G9YBE1_9NOCA</name>